<accession>A0ACC3CXN2</accession>
<proteinExistence type="predicted"/>
<gene>
    <name evidence="1" type="ORF">LTS18_012361</name>
</gene>
<evidence type="ECO:0000313" key="2">
    <source>
        <dbReference type="Proteomes" id="UP001186974"/>
    </source>
</evidence>
<protein>
    <submittedName>
        <fullName evidence="1">Uncharacterized protein</fullName>
    </submittedName>
</protein>
<dbReference type="Proteomes" id="UP001186974">
    <property type="component" value="Unassembled WGS sequence"/>
</dbReference>
<keyword evidence="2" id="KW-1185">Reference proteome</keyword>
<reference evidence="1" key="1">
    <citation type="submission" date="2024-09" db="EMBL/GenBank/DDBJ databases">
        <title>Black Yeasts Isolated from many extreme environments.</title>
        <authorList>
            <person name="Coleine C."/>
            <person name="Stajich J.E."/>
            <person name="Selbmann L."/>
        </authorList>
    </citation>
    <scope>NUCLEOTIDE SEQUENCE</scope>
    <source>
        <strain evidence="1">CCFEE 5737</strain>
    </source>
</reference>
<evidence type="ECO:0000313" key="1">
    <source>
        <dbReference type="EMBL" id="KAK3051870.1"/>
    </source>
</evidence>
<organism evidence="1 2">
    <name type="scientific">Coniosporium uncinatum</name>
    <dbReference type="NCBI Taxonomy" id="93489"/>
    <lineage>
        <taxon>Eukaryota</taxon>
        <taxon>Fungi</taxon>
        <taxon>Dikarya</taxon>
        <taxon>Ascomycota</taxon>
        <taxon>Pezizomycotina</taxon>
        <taxon>Dothideomycetes</taxon>
        <taxon>Dothideomycetes incertae sedis</taxon>
        <taxon>Coniosporium</taxon>
    </lineage>
</organism>
<name>A0ACC3CXN2_9PEZI</name>
<dbReference type="EMBL" id="JAWDJW010010025">
    <property type="protein sequence ID" value="KAK3051870.1"/>
    <property type="molecule type" value="Genomic_DNA"/>
</dbReference>
<comment type="caution">
    <text evidence="1">The sequence shown here is derived from an EMBL/GenBank/DDBJ whole genome shotgun (WGS) entry which is preliminary data.</text>
</comment>
<sequence length="265" mass="28722">MQPPAKKRKVAVKAESNEETDAEGDALEDDELLTTAAPTPPDTSPPVVAADSTGSSTPPNPLPRIHQVTTSFRAPEAEMPEPAMLAPQASAPRRTALFLVHQADLVPVLTYDPGNTGVPLFYLYTFACDLASENLQNYIIDLLLLLYHSTNTLPPAPMLTAMLTYVGQFHRVTRGSAFYDVCVRLVALHVKKIGGSGPLGVGGTGEKSAWREAMRGPLGVEKVFWGSVEVLLAGETREKIRREMGNRCHFHAHGNSRPCLRVDGK</sequence>